<proteinExistence type="inferred from homology"/>
<dbReference type="EMBL" id="RWGY01000011">
    <property type="protein sequence ID" value="TVU28542.1"/>
    <property type="molecule type" value="Genomic_DNA"/>
</dbReference>
<comment type="similarity">
    <text evidence="1">Belongs to the mTERF family.</text>
</comment>
<dbReference type="InterPro" id="IPR038538">
    <property type="entry name" value="MTERF_sf"/>
</dbReference>
<dbReference type="GO" id="GO:0006353">
    <property type="term" value="P:DNA-templated transcription termination"/>
    <property type="evidence" value="ECO:0007669"/>
    <property type="project" value="UniProtKB-KW"/>
</dbReference>
<dbReference type="OrthoDB" id="656390at2759"/>
<keyword evidence="5" id="KW-1185">Reference proteome</keyword>
<dbReference type="GO" id="GO:0003676">
    <property type="term" value="F:nucleic acid binding"/>
    <property type="evidence" value="ECO:0007669"/>
    <property type="project" value="InterPro"/>
</dbReference>
<dbReference type="PANTHER" id="PTHR13068:SF39">
    <property type="entry name" value="OS02G0749900 PROTEIN"/>
    <property type="match status" value="1"/>
</dbReference>
<evidence type="ECO:0000313" key="4">
    <source>
        <dbReference type="EMBL" id="TVU28542.1"/>
    </source>
</evidence>
<evidence type="ECO:0000256" key="2">
    <source>
        <dbReference type="ARBA" id="ARBA00022472"/>
    </source>
</evidence>
<accession>A0A5J9UXB3</accession>
<organism evidence="4 5">
    <name type="scientific">Eragrostis curvula</name>
    <name type="common">weeping love grass</name>
    <dbReference type="NCBI Taxonomy" id="38414"/>
    <lineage>
        <taxon>Eukaryota</taxon>
        <taxon>Viridiplantae</taxon>
        <taxon>Streptophyta</taxon>
        <taxon>Embryophyta</taxon>
        <taxon>Tracheophyta</taxon>
        <taxon>Spermatophyta</taxon>
        <taxon>Magnoliopsida</taxon>
        <taxon>Liliopsida</taxon>
        <taxon>Poales</taxon>
        <taxon>Poaceae</taxon>
        <taxon>PACMAD clade</taxon>
        <taxon>Chloridoideae</taxon>
        <taxon>Eragrostideae</taxon>
        <taxon>Eragrostidinae</taxon>
        <taxon>Eragrostis</taxon>
    </lineage>
</organism>
<reference evidence="4 5" key="1">
    <citation type="journal article" date="2019" name="Sci. Rep.">
        <title>A high-quality genome of Eragrostis curvula grass provides insights into Poaceae evolution and supports new strategies to enhance forage quality.</title>
        <authorList>
            <person name="Carballo J."/>
            <person name="Santos B.A.C.M."/>
            <person name="Zappacosta D."/>
            <person name="Garbus I."/>
            <person name="Selva J.P."/>
            <person name="Gallo C.A."/>
            <person name="Diaz A."/>
            <person name="Albertini E."/>
            <person name="Caccamo M."/>
            <person name="Echenique V."/>
        </authorList>
    </citation>
    <scope>NUCLEOTIDE SEQUENCE [LARGE SCALE GENOMIC DNA]</scope>
    <source>
        <strain evidence="5">cv. Victoria</strain>
        <tissue evidence="4">Leaf</tissue>
    </source>
</reference>
<protein>
    <submittedName>
        <fullName evidence="4">Uncharacterized protein</fullName>
    </submittedName>
</protein>
<dbReference type="InterPro" id="IPR003690">
    <property type="entry name" value="MTERF"/>
</dbReference>
<keyword evidence="2" id="KW-0804">Transcription</keyword>
<evidence type="ECO:0000256" key="3">
    <source>
        <dbReference type="ARBA" id="ARBA00022946"/>
    </source>
</evidence>
<dbReference type="PANTHER" id="PTHR13068">
    <property type="entry name" value="CGI-12 PROTEIN-RELATED"/>
    <property type="match status" value="1"/>
</dbReference>
<name>A0A5J9UXB3_9POAL</name>
<feature type="non-terminal residue" evidence="4">
    <location>
        <position position="1"/>
    </location>
</feature>
<keyword evidence="2" id="KW-0805">Transcription regulation</keyword>
<dbReference type="Gene3D" id="1.25.70.10">
    <property type="entry name" value="Transcription termination factor 3, mitochondrial"/>
    <property type="match status" value="2"/>
</dbReference>
<keyword evidence="3" id="KW-0809">Transit peptide</keyword>
<dbReference type="SMART" id="SM00733">
    <property type="entry name" value="Mterf"/>
    <property type="match status" value="6"/>
</dbReference>
<dbReference type="AlphaFoldDB" id="A0A5J9UXB3"/>
<dbReference type="FunFam" id="1.25.70.10:FF:000001">
    <property type="entry name" value="Mitochondrial transcription termination factor-like"/>
    <property type="match status" value="1"/>
</dbReference>
<evidence type="ECO:0000313" key="5">
    <source>
        <dbReference type="Proteomes" id="UP000324897"/>
    </source>
</evidence>
<keyword evidence="2" id="KW-0806">Transcription termination</keyword>
<sequence length="382" mass="41896">MLRFRTHLSSAISGASPLAADSFLHRLLLYSTTTKSSSSFIADDFLVTTCGLTPAQARKSSSYLAHLKSRSKPEAVVAFFAGIGLSKADIAAIIAKAPRLLCSSVSGTLAPSVAKLGDIGLSPPHISRLITIVPDILLKPLAASRLTFYLSFLGSYEKVHTALTRSRYFLSQDVERVVKPNIAFLKQCGLTDCDIVKLVLMTPRLVILQPERVKEIVSCADKIGVPRDSAMFKHALASIFSIQPGKITSRLDFLTKALGCSEAELRIAVRRLPNILNFSEDRMSRLLDFLKMEVGLEPNYIVERPALLGYSVTKRLVPRFFVLKALKAKGLVKKDIDFFGVVNRTDKTFSKRYLDPYKESVPGLADAYAAACAGQVPPEMQQ</sequence>
<comment type="caution">
    <text evidence="4">The sequence shown here is derived from an EMBL/GenBank/DDBJ whole genome shotgun (WGS) entry which is preliminary data.</text>
</comment>
<dbReference type="Gramene" id="TVU28542">
    <property type="protein sequence ID" value="TVU28542"/>
    <property type="gene ID" value="EJB05_20063"/>
</dbReference>
<dbReference type="Pfam" id="PF02536">
    <property type="entry name" value="mTERF"/>
    <property type="match status" value="2"/>
</dbReference>
<evidence type="ECO:0000256" key="1">
    <source>
        <dbReference type="ARBA" id="ARBA00007692"/>
    </source>
</evidence>
<gene>
    <name evidence="4" type="ORF">EJB05_20063</name>
</gene>
<dbReference type="Proteomes" id="UP000324897">
    <property type="component" value="Chromosome 1"/>
</dbReference>